<gene>
    <name evidence="2" type="ordered locus">Sros_6160</name>
</gene>
<dbReference type="OrthoDB" id="3455656at2"/>
<dbReference type="Proteomes" id="UP000002029">
    <property type="component" value="Chromosome"/>
</dbReference>
<dbReference type="Pfam" id="PF22552">
    <property type="entry name" value="TY-Chap3"/>
    <property type="match status" value="1"/>
</dbReference>
<dbReference type="RefSeq" id="WP_012892625.1">
    <property type="nucleotide sequence ID" value="NC_013595.1"/>
</dbReference>
<dbReference type="HOGENOM" id="CLU_996892_0_0_11"/>
<proteinExistence type="predicted"/>
<dbReference type="KEGG" id="sro:Sros_6160"/>
<evidence type="ECO:0000313" key="3">
    <source>
        <dbReference type="Proteomes" id="UP000002029"/>
    </source>
</evidence>
<reference evidence="2 3" key="1">
    <citation type="journal article" date="2010" name="Stand. Genomic Sci.">
        <title>Complete genome sequence of Streptosporangium roseum type strain (NI 9100).</title>
        <authorList>
            <person name="Nolan M."/>
            <person name="Sikorski J."/>
            <person name="Jando M."/>
            <person name="Lucas S."/>
            <person name="Lapidus A."/>
            <person name="Glavina Del Rio T."/>
            <person name="Chen F."/>
            <person name="Tice H."/>
            <person name="Pitluck S."/>
            <person name="Cheng J.F."/>
            <person name="Chertkov O."/>
            <person name="Sims D."/>
            <person name="Meincke L."/>
            <person name="Brettin T."/>
            <person name="Han C."/>
            <person name="Detter J.C."/>
            <person name="Bruce D."/>
            <person name="Goodwin L."/>
            <person name="Land M."/>
            <person name="Hauser L."/>
            <person name="Chang Y.J."/>
            <person name="Jeffries C.D."/>
            <person name="Ivanova N."/>
            <person name="Mavromatis K."/>
            <person name="Mikhailova N."/>
            <person name="Chen A."/>
            <person name="Palaniappan K."/>
            <person name="Chain P."/>
            <person name="Rohde M."/>
            <person name="Goker M."/>
            <person name="Bristow J."/>
            <person name="Eisen J.A."/>
            <person name="Markowitz V."/>
            <person name="Hugenholtz P."/>
            <person name="Kyrpides N.C."/>
            <person name="Klenk H.P."/>
        </authorList>
    </citation>
    <scope>NUCLEOTIDE SEQUENCE [LARGE SCALE GENOMIC DNA]</scope>
    <source>
        <strain evidence="3">ATCC 12428 / DSM 43021 / JCM 3005 / NI 9100</strain>
    </source>
</reference>
<protein>
    <recommendedName>
        <fullName evidence="1">TY-Chap N-terminal domain-containing protein</fullName>
    </recommendedName>
</protein>
<keyword evidence="3" id="KW-1185">Reference proteome</keyword>
<accession>D2AWW2</accession>
<dbReference type="eggNOG" id="ENOG50343EW">
    <property type="taxonomic scope" value="Bacteria"/>
</dbReference>
<dbReference type="InterPro" id="IPR054344">
    <property type="entry name" value="TY-Chap_N"/>
</dbReference>
<dbReference type="AlphaFoldDB" id="D2AWW2"/>
<evidence type="ECO:0000259" key="1">
    <source>
        <dbReference type="Pfam" id="PF22552"/>
    </source>
</evidence>
<organism evidence="2 3">
    <name type="scientific">Streptosporangium roseum (strain ATCC 12428 / DSM 43021 / JCM 3005 / KCTC 9067 / NCIMB 10171 / NRRL 2505 / NI 9100)</name>
    <dbReference type="NCBI Taxonomy" id="479432"/>
    <lineage>
        <taxon>Bacteria</taxon>
        <taxon>Bacillati</taxon>
        <taxon>Actinomycetota</taxon>
        <taxon>Actinomycetes</taxon>
        <taxon>Streptosporangiales</taxon>
        <taxon>Streptosporangiaceae</taxon>
        <taxon>Streptosporangium</taxon>
    </lineage>
</organism>
<sequence length="331" mass="36791">MTPDAQLRELVRRFATLDLAGWDDVAFDRAREHLGWQAAVYSPEEEARRARFPRLYPAEEYDTALGAESGTFARHGADDVRTQVSLRAGQGDELFLALRSLLEEVLGPPSLLRGPGPLLRWRGPVRLLELERVRGAAYLRACPAEAIEKDEYRTAQWAEAEDGLGQLGYWQMIGRRPEATDLFIPGGYAANDWAEFEERLAETLRSVVADFALLAPSSHFTVVIHTPRERAYAQWTTDPVWGLEIQAAIPAEPSPTWESDLIGLGWSPPDSPDTEGRLIRRFPVLGPEEAQTAARLLVAALRTYGVPFADLSQLVISPPVHLLGLGLPTHR</sequence>
<feature type="domain" description="TY-Chap N-terminal" evidence="1">
    <location>
        <begin position="192"/>
        <end position="307"/>
    </location>
</feature>
<dbReference type="EMBL" id="CP001814">
    <property type="protein sequence ID" value="ACZ88890.1"/>
    <property type="molecule type" value="Genomic_DNA"/>
</dbReference>
<evidence type="ECO:0000313" key="2">
    <source>
        <dbReference type="EMBL" id="ACZ88890.1"/>
    </source>
</evidence>
<name>D2AWW2_STRRD</name>